<reference evidence="1" key="1">
    <citation type="submission" date="2021-03" db="EMBL/GenBank/DDBJ databases">
        <title>Evolutionary priming and transition to the ectomycorrhizal habit in an iconic lineage of mushroom-forming fungi: is preadaptation a requirement?</title>
        <authorList>
            <consortium name="DOE Joint Genome Institute"/>
            <person name="Looney B.P."/>
            <person name="Miyauchi S."/>
            <person name="Morin E."/>
            <person name="Drula E."/>
            <person name="Courty P.E."/>
            <person name="Chicoki N."/>
            <person name="Fauchery L."/>
            <person name="Kohler A."/>
            <person name="Kuo A."/>
            <person name="LaButti K."/>
            <person name="Pangilinan J."/>
            <person name="Lipzen A."/>
            <person name="Riley R."/>
            <person name="Andreopoulos W."/>
            <person name="He G."/>
            <person name="Johnson J."/>
            <person name="Barry K.W."/>
            <person name="Grigoriev I.V."/>
            <person name="Nagy L."/>
            <person name="Hibbett D."/>
            <person name="Henrissat B."/>
            <person name="Matheny P.B."/>
            <person name="Labbe J."/>
            <person name="Martin A.F."/>
        </authorList>
    </citation>
    <scope>NUCLEOTIDE SEQUENCE</scope>
    <source>
        <strain evidence="1">BPL698</strain>
    </source>
</reference>
<gene>
    <name evidence="1" type="ORF">F5148DRAFT_1150989</name>
</gene>
<evidence type="ECO:0000313" key="2">
    <source>
        <dbReference type="Proteomes" id="UP001207468"/>
    </source>
</evidence>
<dbReference type="Proteomes" id="UP001207468">
    <property type="component" value="Unassembled WGS sequence"/>
</dbReference>
<evidence type="ECO:0000313" key="1">
    <source>
        <dbReference type="EMBL" id="KAI9458555.1"/>
    </source>
</evidence>
<accession>A0ACC0U2U9</accession>
<organism evidence="1 2">
    <name type="scientific">Russula earlei</name>
    <dbReference type="NCBI Taxonomy" id="71964"/>
    <lineage>
        <taxon>Eukaryota</taxon>
        <taxon>Fungi</taxon>
        <taxon>Dikarya</taxon>
        <taxon>Basidiomycota</taxon>
        <taxon>Agaricomycotina</taxon>
        <taxon>Agaricomycetes</taxon>
        <taxon>Russulales</taxon>
        <taxon>Russulaceae</taxon>
        <taxon>Russula</taxon>
    </lineage>
</organism>
<keyword evidence="2" id="KW-1185">Reference proteome</keyword>
<sequence length="508" mass="54093">MTWQTSVQANKLGFARGGPNPIPRLDQGSPPKTEQKHLVVHIARSKSIVQDMALPDPPFPPSGRFIECIHESSRALTQAELVTFSIRQGATASGMASWRPQRLISLYLLSSSGYANISDANIERLLLSSAFTETYHRTATSHGLAFPLKFPSPLSELNFISILALLNIASGYRVPLRRETGRGAWDSMRAFVFGLYLSSTTDGEGDLLGARGMQTLSETKIGELLGVSLHTERQHENIQGVTISQVGGPGWELVRLLKTILDETGKVLVDGGFVAEALKEGARVAHQKVDPASAADVVLERLVRAIPGFRDMSIVNNRPIFCFKKALFLINAVNVRFGARDPSPFPVPQTSHLPVFADDMLPSILIHLGIIDLSTAAPALARLFPAPATATSAADAVAVAAAADPALSLAAAPETATRAADAVPVVDGPVLTPAQAYVLRAAAIEACERIVACARDMGAAVERGGGGGGGGAPPWLKDVTPPDLNNWLWAVANDRALPGFVLRNTTFF</sequence>
<proteinExistence type="predicted"/>
<dbReference type="EMBL" id="JAGFNK010000208">
    <property type="protein sequence ID" value="KAI9458555.1"/>
    <property type="molecule type" value="Genomic_DNA"/>
</dbReference>
<comment type="caution">
    <text evidence="1">The sequence shown here is derived from an EMBL/GenBank/DDBJ whole genome shotgun (WGS) entry which is preliminary data.</text>
</comment>
<name>A0ACC0U2U9_9AGAM</name>
<protein>
    <submittedName>
        <fullName evidence="1">Uncharacterized protein</fullName>
    </submittedName>
</protein>